<dbReference type="SMART" id="SM00342">
    <property type="entry name" value="HTH_ARAC"/>
    <property type="match status" value="1"/>
</dbReference>
<dbReference type="PANTHER" id="PTHR43280">
    <property type="entry name" value="ARAC-FAMILY TRANSCRIPTIONAL REGULATOR"/>
    <property type="match status" value="1"/>
</dbReference>
<evidence type="ECO:0000313" key="6">
    <source>
        <dbReference type="Proteomes" id="UP001208364"/>
    </source>
</evidence>
<dbReference type="InterPro" id="IPR018060">
    <property type="entry name" value="HTH_AraC"/>
</dbReference>
<dbReference type="InterPro" id="IPR009057">
    <property type="entry name" value="Homeodomain-like_sf"/>
</dbReference>
<evidence type="ECO:0000259" key="4">
    <source>
        <dbReference type="PROSITE" id="PS01124"/>
    </source>
</evidence>
<name>A0ABT2SWM1_9FIRM</name>
<evidence type="ECO:0000256" key="1">
    <source>
        <dbReference type="ARBA" id="ARBA00023015"/>
    </source>
</evidence>
<proteinExistence type="predicted"/>
<dbReference type="Proteomes" id="UP001208364">
    <property type="component" value="Unassembled WGS sequence"/>
</dbReference>
<gene>
    <name evidence="5" type="ORF">OCV55_11260</name>
</gene>
<accession>A0ABT2SWM1</accession>
<dbReference type="Gene3D" id="1.10.10.60">
    <property type="entry name" value="Homeodomain-like"/>
    <property type="match status" value="1"/>
</dbReference>
<dbReference type="EMBL" id="JAOQJR010000013">
    <property type="protein sequence ID" value="MCU6739239.1"/>
    <property type="molecule type" value="Genomic_DNA"/>
</dbReference>
<dbReference type="SUPFAM" id="SSF46689">
    <property type="entry name" value="Homeodomain-like"/>
    <property type="match status" value="1"/>
</dbReference>
<dbReference type="PROSITE" id="PS00041">
    <property type="entry name" value="HTH_ARAC_FAMILY_1"/>
    <property type="match status" value="1"/>
</dbReference>
<dbReference type="PROSITE" id="PS01124">
    <property type="entry name" value="HTH_ARAC_FAMILY_2"/>
    <property type="match status" value="1"/>
</dbReference>
<evidence type="ECO:0000256" key="2">
    <source>
        <dbReference type="ARBA" id="ARBA00023125"/>
    </source>
</evidence>
<keyword evidence="2" id="KW-0238">DNA-binding</keyword>
<sequence>MQVLQTTPYEYLINYRIKKSLELLGKEKTTISQIALEVGFNDVSHFIQSFKKRMSITPKQYQKQLFSHQNNIQDI</sequence>
<protein>
    <submittedName>
        <fullName evidence="5">Helix-turn-helix transcriptional regulator</fullName>
    </submittedName>
</protein>
<dbReference type="InterPro" id="IPR020449">
    <property type="entry name" value="Tscrpt_reg_AraC-type_HTH"/>
</dbReference>
<evidence type="ECO:0000313" key="5">
    <source>
        <dbReference type="EMBL" id="MCU6739239.1"/>
    </source>
</evidence>
<keyword evidence="1" id="KW-0805">Transcription regulation</keyword>
<keyword evidence="6" id="KW-1185">Reference proteome</keyword>
<dbReference type="PRINTS" id="PR00032">
    <property type="entry name" value="HTHARAC"/>
</dbReference>
<dbReference type="Pfam" id="PF12833">
    <property type="entry name" value="HTH_18"/>
    <property type="match status" value="1"/>
</dbReference>
<dbReference type="InterPro" id="IPR018062">
    <property type="entry name" value="HTH_AraC-typ_CS"/>
</dbReference>
<evidence type="ECO:0000256" key="3">
    <source>
        <dbReference type="ARBA" id="ARBA00023163"/>
    </source>
</evidence>
<feature type="domain" description="HTH araC/xylS-type" evidence="4">
    <location>
        <begin position="1"/>
        <end position="64"/>
    </location>
</feature>
<organism evidence="5 6">
    <name type="scientific">[Clostridium] ammoniilyticum</name>
    <dbReference type="NCBI Taxonomy" id="2981784"/>
    <lineage>
        <taxon>Bacteria</taxon>
        <taxon>Bacillati</taxon>
        <taxon>Bacillota</taxon>
        <taxon>Erysipelotrichia</taxon>
        <taxon>Erysipelotrichales</taxon>
        <taxon>Coprobacillaceae</taxon>
        <taxon>Faecalibacillus</taxon>
    </lineage>
</organism>
<reference evidence="5 6" key="1">
    <citation type="journal article" date="2021" name="ISME Commun">
        <title>Automated analysis of genomic sequences facilitates high-throughput and comprehensive description of bacteria.</title>
        <authorList>
            <person name="Hitch T.C.A."/>
        </authorList>
    </citation>
    <scope>NUCLEOTIDE SEQUENCE [LARGE SCALE GENOMIC DNA]</scope>
    <source>
        <strain evidence="5 6">H4_15</strain>
    </source>
</reference>
<keyword evidence="3" id="KW-0804">Transcription</keyword>
<dbReference type="PANTHER" id="PTHR43280:SF28">
    <property type="entry name" value="HTH-TYPE TRANSCRIPTIONAL ACTIVATOR RHAS"/>
    <property type="match status" value="1"/>
</dbReference>
<comment type="caution">
    <text evidence="5">The sequence shown here is derived from an EMBL/GenBank/DDBJ whole genome shotgun (WGS) entry which is preliminary data.</text>
</comment>
<dbReference type="RefSeq" id="WP_267309917.1">
    <property type="nucleotide sequence ID" value="NZ_JAOQJR010000013.1"/>
</dbReference>